<protein>
    <submittedName>
        <fullName evidence="3">Phage tail protein</fullName>
    </submittedName>
</protein>
<keyword evidence="4" id="KW-1185">Reference proteome</keyword>
<organism evidence="3 4">
    <name type="scientific">Algibacter miyuki</name>
    <dbReference type="NCBI Taxonomy" id="1306933"/>
    <lineage>
        <taxon>Bacteria</taxon>
        <taxon>Pseudomonadati</taxon>
        <taxon>Bacteroidota</taxon>
        <taxon>Flavobacteriia</taxon>
        <taxon>Flavobacteriales</taxon>
        <taxon>Flavobacteriaceae</taxon>
        <taxon>Algibacter</taxon>
    </lineage>
</organism>
<proteinExistence type="predicted"/>
<keyword evidence="1" id="KW-0732">Signal</keyword>
<feature type="chain" id="PRO_5046476210" evidence="1">
    <location>
        <begin position="22"/>
        <end position="196"/>
    </location>
</feature>
<dbReference type="Gene3D" id="3.90.1340.10">
    <property type="entry name" value="Phage tail collar domain"/>
    <property type="match status" value="1"/>
</dbReference>
<comment type="caution">
    <text evidence="3">The sequence shown here is derived from an EMBL/GenBank/DDBJ whole genome shotgun (WGS) entry which is preliminary data.</text>
</comment>
<dbReference type="Pfam" id="PF07484">
    <property type="entry name" value="Collar"/>
    <property type="match status" value="1"/>
</dbReference>
<gene>
    <name evidence="3" type="ORF">ACFFU1_04150</name>
</gene>
<evidence type="ECO:0000313" key="3">
    <source>
        <dbReference type="EMBL" id="MFB9104081.1"/>
    </source>
</evidence>
<name>A0ABV5GXZ2_9FLAO</name>
<evidence type="ECO:0000259" key="2">
    <source>
        <dbReference type="Pfam" id="PF07484"/>
    </source>
</evidence>
<dbReference type="SUPFAM" id="SSF88874">
    <property type="entry name" value="Receptor-binding domain of short tail fibre protein gp12"/>
    <property type="match status" value="1"/>
</dbReference>
<dbReference type="Proteomes" id="UP001589590">
    <property type="component" value="Unassembled WGS sequence"/>
</dbReference>
<dbReference type="InterPro" id="IPR037053">
    <property type="entry name" value="Phage_tail_collar_dom_sf"/>
</dbReference>
<dbReference type="RefSeq" id="WP_290268387.1">
    <property type="nucleotide sequence ID" value="NZ_JAUFQP010000004.1"/>
</dbReference>
<dbReference type="EMBL" id="JBHMFA010000001">
    <property type="protein sequence ID" value="MFB9104081.1"/>
    <property type="molecule type" value="Genomic_DNA"/>
</dbReference>
<reference evidence="3 4" key="1">
    <citation type="submission" date="2024-09" db="EMBL/GenBank/DDBJ databases">
        <authorList>
            <person name="Sun Q."/>
            <person name="Mori K."/>
        </authorList>
    </citation>
    <scope>NUCLEOTIDE SEQUENCE [LARGE SCALE GENOMIC DNA]</scope>
    <source>
        <strain evidence="3 4">CECT 8300</strain>
    </source>
</reference>
<accession>A0ABV5GXZ2</accession>
<dbReference type="InterPro" id="IPR011083">
    <property type="entry name" value="Phage_tail_collar_dom"/>
</dbReference>
<feature type="signal peptide" evidence="1">
    <location>
        <begin position="1"/>
        <end position="21"/>
    </location>
</feature>
<evidence type="ECO:0000313" key="4">
    <source>
        <dbReference type="Proteomes" id="UP001589590"/>
    </source>
</evidence>
<feature type="domain" description="Phage tail collar" evidence="2">
    <location>
        <begin position="27"/>
        <end position="82"/>
    </location>
</feature>
<sequence length="196" mass="20698">MKRTITFFTLAVMLSINSAFAQESYLGDVKLFGGNFAPRGWALCQGQLLPINQNQALFSLLGTMYGGDGITTFALPDLRGRAVVGIGNNSAGSWVSQVGQSGGTDYVSLSEAEIPAHNHNVEVLLSGEPGDDDTPSESVTIGSRQEIFTSGTADVTLQDSSISQTNVGAGLGHYNMQPSLGMSYIICLQGLFPSRN</sequence>
<evidence type="ECO:0000256" key="1">
    <source>
        <dbReference type="SAM" id="SignalP"/>
    </source>
</evidence>